<dbReference type="EMBL" id="BPLR01013898">
    <property type="protein sequence ID" value="GIY64593.1"/>
    <property type="molecule type" value="Genomic_DNA"/>
</dbReference>
<sequence>MSGPKKVANATNFYTILLYPVTQSNGRIKTEQHFHNFRNFRQQSTSVRMHHPRGKTNSLTTRITPENCLKALPTSFKSRTKENSTMTTTMMMIHSSKTPRMNNNQLLRFVP</sequence>
<gene>
    <name evidence="1" type="ORF">CEXT_718991</name>
</gene>
<keyword evidence="2" id="KW-1185">Reference proteome</keyword>
<dbReference type="AlphaFoldDB" id="A0AAV4V494"/>
<organism evidence="1 2">
    <name type="scientific">Caerostris extrusa</name>
    <name type="common">Bark spider</name>
    <name type="synonym">Caerostris bankana</name>
    <dbReference type="NCBI Taxonomy" id="172846"/>
    <lineage>
        <taxon>Eukaryota</taxon>
        <taxon>Metazoa</taxon>
        <taxon>Ecdysozoa</taxon>
        <taxon>Arthropoda</taxon>
        <taxon>Chelicerata</taxon>
        <taxon>Arachnida</taxon>
        <taxon>Araneae</taxon>
        <taxon>Araneomorphae</taxon>
        <taxon>Entelegynae</taxon>
        <taxon>Araneoidea</taxon>
        <taxon>Araneidae</taxon>
        <taxon>Caerostris</taxon>
    </lineage>
</organism>
<protein>
    <submittedName>
        <fullName evidence="1">Uncharacterized protein</fullName>
    </submittedName>
</protein>
<dbReference type="Proteomes" id="UP001054945">
    <property type="component" value="Unassembled WGS sequence"/>
</dbReference>
<accession>A0AAV4V494</accession>
<comment type="caution">
    <text evidence="1">The sequence shown here is derived from an EMBL/GenBank/DDBJ whole genome shotgun (WGS) entry which is preliminary data.</text>
</comment>
<name>A0AAV4V494_CAEEX</name>
<proteinExistence type="predicted"/>
<evidence type="ECO:0000313" key="2">
    <source>
        <dbReference type="Proteomes" id="UP001054945"/>
    </source>
</evidence>
<evidence type="ECO:0000313" key="1">
    <source>
        <dbReference type="EMBL" id="GIY64593.1"/>
    </source>
</evidence>
<reference evidence="1 2" key="1">
    <citation type="submission" date="2021-06" db="EMBL/GenBank/DDBJ databases">
        <title>Caerostris extrusa draft genome.</title>
        <authorList>
            <person name="Kono N."/>
            <person name="Arakawa K."/>
        </authorList>
    </citation>
    <scope>NUCLEOTIDE SEQUENCE [LARGE SCALE GENOMIC DNA]</scope>
</reference>